<proteinExistence type="predicted"/>
<reference evidence="4" key="1">
    <citation type="submission" date="2024-04" db="EMBL/GenBank/DDBJ databases">
        <title>Salinicola lusitanus LLJ914,a marine bacterium isolated from the Okinawa Trough.</title>
        <authorList>
            <person name="Li J."/>
        </authorList>
    </citation>
    <scope>NUCLEOTIDE SEQUENCE [LARGE SCALE GENOMIC DNA]</scope>
</reference>
<dbReference type="PANTHER" id="PTHR11505">
    <property type="entry name" value="L1 TRANSPOSABLE ELEMENT-RELATED"/>
    <property type="match status" value="1"/>
</dbReference>
<feature type="region of interest" description="Disordered" evidence="2">
    <location>
        <begin position="1"/>
        <end position="49"/>
    </location>
</feature>
<evidence type="ECO:0000256" key="2">
    <source>
        <dbReference type="SAM" id="MobiDB-lite"/>
    </source>
</evidence>
<comment type="caution">
    <text evidence="3">The sequence shown here is derived from an EMBL/GenBank/DDBJ whole genome shotgun (WGS) entry which is preliminary data.</text>
</comment>
<feature type="coiled-coil region" evidence="1">
    <location>
        <begin position="62"/>
        <end position="131"/>
    </location>
</feature>
<gene>
    <name evidence="3" type="ORF">WMY93_032982</name>
</gene>
<dbReference type="Gene3D" id="6.10.280.220">
    <property type="match status" value="1"/>
</dbReference>
<keyword evidence="1" id="KW-0175">Coiled coil</keyword>
<evidence type="ECO:0008006" key="5">
    <source>
        <dbReference type="Google" id="ProtNLM"/>
    </source>
</evidence>
<protein>
    <recommendedName>
        <fullName evidence="5">L1 transposable element RRM domain-containing protein</fullName>
    </recommendedName>
</protein>
<keyword evidence="4" id="KW-1185">Reference proteome</keyword>
<dbReference type="SUPFAM" id="SSF57997">
    <property type="entry name" value="Tropomyosin"/>
    <property type="match status" value="1"/>
</dbReference>
<evidence type="ECO:0000313" key="3">
    <source>
        <dbReference type="EMBL" id="KAK7880392.1"/>
    </source>
</evidence>
<evidence type="ECO:0000313" key="4">
    <source>
        <dbReference type="Proteomes" id="UP001460270"/>
    </source>
</evidence>
<dbReference type="AlphaFoldDB" id="A0AAW0MI80"/>
<dbReference type="Gene3D" id="3.30.70.1820">
    <property type="entry name" value="L1 transposable element, RRM domain"/>
    <property type="match status" value="1"/>
</dbReference>
<name>A0AAW0MI80_9GOBI</name>
<dbReference type="Proteomes" id="UP001460270">
    <property type="component" value="Unassembled WGS sequence"/>
</dbReference>
<accession>A0AAW0MI80</accession>
<sequence length="290" mass="33382">MSGRGAGKSQRANDPPPEKKAKAKANGKMDSFVSKASTKEIKAIRESTATIRESTANIENDTKEIKRTVRDLEIKVDSLNSRVEDTEQRIVALEESQDSSDQQLTTLREELQKMQNHLNDLEDRGRRCNIKILGLPESKEGNDMIKFLQQEIPAMLDHAFGTLEMQRAHRVPTGPPRRNPGERPRPVMVNMLRYQDKEAILRIAREKKQVLWHGAKIMFFPDYSRQTTEQRMSFNKVKAELREKGVEYVLRFPAVLEIKHNGFRHRFKSPTEAAEFIAKKFSTDKGHDEQ</sequence>
<organism evidence="3 4">
    <name type="scientific">Mugilogobius chulae</name>
    <name type="common">yellowstripe goby</name>
    <dbReference type="NCBI Taxonomy" id="88201"/>
    <lineage>
        <taxon>Eukaryota</taxon>
        <taxon>Metazoa</taxon>
        <taxon>Chordata</taxon>
        <taxon>Craniata</taxon>
        <taxon>Vertebrata</taxon>
        <taxon>Euteleostomi</taxon>
        <taxon>Actinopterygii</taxon>
        <taxon>Neopterygii</taxon>
        <taxon>Teleostei</taxon>
        <taxon>Neoteleostei</taxon>
        <taxon>Acanthomorphata</taxon>
        <taxon>Gobiaria</taxon>
        <taxon>Gobiiformes</taxon>
        <taxon>Gobioidei</taxon>
        <taxon>Gobiidae</taxon>
        <taxon>Gobionellinae</taxon>
        <taxon>Mugilogobius</taxon>
    </lineage>
</organism>
<dbReference type="EMBL" id="JBBPFD010000106">
    <property type="protein sequence ID" value="KAK7880392.1"/>
    <property type="molecule type" value="Genomic_DNA"/>
</dbReference>
<dbReference type="InterPro" id="IPR004244">
    <property type="entry name" value="Transposase_22"/>
</dbReference>
<evidence type="ECO:0000256" key="1">
    <source>
        <dbReference type="SAM" id="Coils"/>
    </source>
</evidence>